<feature type="transmembrane region" description="Helical" evidence="1">
    <location>
        <begin position="21"/>
        <end position="40"/>
    </location>
</feature>
<organism evidence="2 3">
    <name type="scientific">Huso huso</name>
    <name type="common">Beluga</name>
    <name type="synonym">Acipenser huso</name>
    <dbReference type="NCBI Taxonomy" id="61971"/>
    <lineage>
        <taxon>Eukaryota</taxon>
        <taxon>Metazoa</taxon>
        <taxon>Chordata</taxon>
        <taxon>Craniata</taxon>
        <taxon>Vertebrata</taxon>
        <taxon>Euteleostomi</taxon>
        <taxon>Actinopterygii</taxon>
        <taxon>Chondrostei</taxon>
        <taxon>Acipenseriformes</taxon>
        <taxon>Acipenseridae</taxon>
        <taxon>Huso</taxon>
    </lineage>
</organism>
<proteinExistence type="predicted"/>
<accession>A0ABR0YEE8</accession>
<keyword evidence="1" id="KW-0472">Membrane</keyword>
<protein>
    <submittedName>
        <fullName evidence="2">Uncharacterized protein</fullName>
    </submittedName>
</protein>
<evidence type="ECO:0000313" key="2">
    <source>
        <dbReference type="EMBL" id="KAK6471015.1"/>
    </source>
</evidence>
<dbReference type="EMBL" id="JAHFZB010000033">
    <property type="protein sequence ID" value="KAK6471015.1"/>
    <property type="molecule type" value="Genomic_DNA"/>
</dbReference>
<keyword evidence="3" id="KW-1185">Reference proteome</keyword>
<evidence type="ECO:0000313" key="3">
    <source>
        <dbReference type="Proteomes" id="UP001369086"/>
    </source>
</evidence>
<feature type="transmembrane region" description="Helical" evidence="1">
    <location>
        <begin position="84"/>
        <end position="101"/>
    </location>
</feature>
<keyword evidence="1" id="KW-0812">Transmembrane</keyword>
<evidence type="ECO:0000256" key="1">
    <source>
        <dbReference type="SAM" id="Phobius"/>
    </source>
</evidence>
<keyword evidence="1" id="KW-1133">Transmembrane helix</keyword>
<dbReference type="Proteomes" id="UP001369086">
    <property type="component" value="Unassembled WGS sequence"/>
</dbReference>
<sequence length="135" mass="15573">MHSTLNMYLQAEVIRRMYNQYKFHHFFSVCFGFGCGLVSYRPYYSLTMPIVLTVFFTLVFELVGMSFGLPAHTTRCKGKPYNRSDAYFGLCIALGVALLNLDTNYGKWYIFSCFFVKCRVSEFHAIISEACTLKS</sequence>
<reference evidence="2 3" key="1">
    <citation type="submission" date="2021-05" db="EMBL/GenBank/DDBJ databases">
        <authorList>
            <person name="Zahm M."/>
            <person name="Klopp C."/>
            <person name="Cabau C."/>
            <person name="Kuhl H."/>
            <person name="Suciu R."/>
            <person name="Ciorpac M."/>
            <person name="Holostenco D."/>
            <person name="Gessner J."/>
            <person name="Wuertz S."/>
            <person name="Hohne C."/>
            <person name="Stock M."/>
            <person name="Gislard M."/>
            <person name="Lluch J."/>
            <person name="Milhes M."/>
            <person name="Lampietro C."/>
            <person name="Lopez Roques C."/>
            <person name="Donnadieu C."/>
            <person name="Du K."/>
            <person name="Schartl M."/>
            <person name="Guiguen Y."/>
        </authorList>
    </citation>
    <scope>NUCLEOTIDE SEQUENCE [LARGE SCALE GENOMIC DNA]</scope>
    <source>
        <strain evidence="2">Hh-F2</strain>
        <tissue evidence="2">Blood</tissue>
    </source>
</reference>
<name>A0ABR0YEE8_HUSHU</name>
<feature type="transmembrane region" description="Helical" evidence="1">
    <location>
        <begin position="46"/>
        <end position="72"/>
    </location>
</feature>
<comment type="caution">
    <text evidence="2">The sequence shown here is derived from an EMBL/GenBank/DDBJ whole genome shotgun (WGS) entry which is preliminary data.</text>
</comment>
<gene>
    <name evidence="2" type="ORF">HHUSO_G29915</name>
</gene>